<feature type="transmembrane region" description="Helical" evidence="1">
    <location>
        <begin position="312"/>
        <end position="330"/>
    </location>
</feature>
<feature type="transmembrane region" description="Helical" evidence="1">
    <location>
        <begin position="33"/>
        <end position="55"/>
    </location>
</feature>
<accession>A0ABQ2TRC1</accession>
<keyword evidence="1" id="KW-0812">Transmembrane</keyword>
<feature type="transmembrane region" description="Helical" evidence="1">
    <location>
        <begin position="133"/>
        <end position="158"/>
    </location>
</feature>
<reference evidence="3" key="1">
    <citation type="journal article" date="2019" name="Int. J. Syst. Evol. Microbiol.">
        <title>The Global Catalogue of Microorganisms (GCM) 10K type strain sequencing project: providing services to taxonomists for standard genome sequencing and annotation.</title>
        <authorList>
            <consortium name="The Broad Institute Genomics Platform"/>
            <consortium name="The Broad Institute Genome Sequencing Center for Infectious Disease"/>
            <person name="Wu L."/>
            <person name="Ma J."/>
        </authorList>
    </citation>
    <scope>NUCLEOTIDE SEQUENCE [LARGE SCALE GENOMIC DNA]</scope>
    <source>
        <strain evidence="3">JCM 4350</strain>
    </source>
</reference>
<evidence type="ECO:0000256" key="1">
    <source>
        <dbReference type="SAM" id="Phobius"/>
    </source>
</evidence>
<keyword evidence="1" id="KW-1133">Transmembrane helix</keyword>
<dbReference type="Proteomes" id="UP000659767">
    <property type="component" value="Unassembled WGS sequence"/>
</dbReference>
<proteinExistence type="predicted"/>
<organism evidence="2 3">
    <name type="scientific">Streptomyces badius</name>
    <dbReference type="NCBI Taxonomy" id="1941"/>
    <lineage>
        <taxon>Bacteria</taxon>
        <taxon>Bacillati</taxon>
        <taxon>Actinomycetota</taxon>
        <taxon>Actinomycetes</taxon>
        <taxon>Kitasatosporales</taxon>
        <taxon>Streptomycetaceae</taxon>
        <taxon>Streptomyces</taxon>
    </lineage>
</organism>
<evidence type="ECO:0000313" key="3">
    <source>
        <dbReference type="Proteomes" id="UP000659767"/>
    </source>
</evidence>
<dbReference type="EMBL" id="BMSZ01000031">
    <property type="protein sequence ID" value="GGS82383.1"/>
    <property type="molecule type" value="Genomic_DNA"/>
</dbReference>
<feature type="transmembrane region" description="Helical" evidence="1">
    <location>
        <begin position="209"/>
        <end position="227"/>
    </location>
</feature>
<gene>
    <name evidence="2" type="ORF">GCM10010253_66280</name>
</gene>
<sequence length="335" mass="35749">MSTLTRPKTDAVATTPGTLRGSARVLLRAHRRALWAGAALLALGIGIVVALRVWMASAKELCADGDMTPCGGPVYQPSYARTSSETFLADGGTVLLLVAGLIGVFVAGPLIARELESGTFRLAWAQAVSPAHWLAARLAVPAALAVVGMTVLIAAYRWGLWALRGYPYSSMAHWHASGIFPGTGPALLGFTLLAVAVGALCAVLVRRTLLSMSLTALALGTVALGLGQRRDELWPTAFRQGPDPVRLDSGDWVVDMGRLTESGRKLYWEDCYDYAAGPLQDIEACWRDLGAVAHFSEVHPASHYWPLQLVETGILLALAALAVFAAFRVLRRLHG</sequence>
<feature type="transmembrane region" description="Helical" evidence="1">
    <location>
        <begin position="178"/>
        <end position="202"/>
    </location>
</feature>
<evidence type="ECO:0008006" key="4">
    <source>
        <dbReference type="Google" id="ProtNLM"/>
    </source>
</evidence>
<feature type="transmembrane region" description="Helical" evidence="1">
    <location>
        <begin position="93"/>
        <end position="112"/>
    </location>
</feature>
<keyword evidence="3" id="KW-1185">Reference proteome</keyword>
<evidence type="ECO:0000313" key="2">
    <source>
        <dbReference type="EMBL" id="GGS82383.1"/>
    </source>
</evidence>
<comment type="caution">
    <text evidence="2">The sequence shown here is derived from an EMBL/GenBank/DDBJ whole genome shotgun (WGS) entry which is preliminary data.</text>
</comment>
<keyword evidence="1" id="KW-0472">Membrane</keyword>
<name>A0ABQ2TRC1_STRBA</name>
<dbReference type="RefSeq" id="WP_199889838.1">
    <property type="nucleotide sequence ID" value="NZ_BMSZ01000031.1"/>
</dbReference>
<protein>
    <recommendedName>
        <fullName evidence="4">ABC transporter permease</fullName>
    </recommendedName>
</protein>